<dbReference type="Pfam" id="PF07929">
    <property type="entry name" value="PRiA4_ORF3"/>
    <property type="match status" value="1"/>
</dbReference>
<dbReference type="InterPro" id="IPR024047">
    <property type="entry name" value="MM3350-like_sf"/>
</dbReference>
<keyword evidence="4" id="KW-1185">Reference proteome</keyword>
<evidence type="ECO:0000313" key="4">
    <source>
        <dbReference type="Proteomes" id="UP001524944"/>
    </source>
</evidence>
<evidence type="ECO:0000259" key="2">
    <source>
        <dbReference type="Pfam" id="PF07929"/>
    </source>
</evidence>
<dbReference type="EMBL" id="JANPWE010000004">
    <property type="protein sequence ID" value="MCR6545679.1"/>
    <property type="molecule type" value="Genomic_DNA"/>
</dbReference>
<dbReference type="Proteomes" id="UP001524944">
    <property type="component" value="Unassembled WGS sequence"/>
</dbReference>
<protein>
    <submittedName>
        <fullName evidence="3">Plasmid pRiA4b ORF-3 family protein</fullName>
    </submittedName>
</protein>
<feature type="domain" description="Plasmid pRiA4b Orf3-like" evidence="2">
    <location>
        <begin position="17"/>
        <end position="142"/>
    </location>
</feature>
<gene>
    <name evidence="3" type="ORF">NVS47_09190</name>
</gene>
<evidence type="ECO:0000256" key="1">
    <source>
        <dbReference type="SAM" id="MobiDB-lite"/>
    </source>
</evidence>
<evidence type="ECO:0000313" key="3">
    <source>
        <dbReference type="EMBL" id="MCR6545679.1"/>
    </source>
</evidence>
<name>A0ABT1Y700_9FIRM</name>
<reference evidence="3 4" key="1">
    <citation type="submission" date="2022-08" db="EMBL/GenBank/DDBJ databases">
        <title>Proteogenomics of the novel Dehalobacterium formicoaceticum strain EZ94 highlights a key role of methyltransferases during anaerobic dichloromethane degradation.</title>
        <authorList>
            <person name="Wasmund K."/>
        </authorList>
    </citation>
    <scope>NUCLEOTIDE SEQUENCE [LARGE SCALE GENOMIC DNA]</scope>
    <source>
        <strain evidence="3 4">EZ94</strain>
    </source>
</reference>
<feature type="compositionally biased region" description="Acidic residues" evidence="1">
    <location>
        <begin position="135"/>
        <end position="150"/>
    </location>
</feature>
<dbReference type="RefSeq" id="WP_257913257.1">
    <property type="nucleotide sequence ID" value="NZ_JANPWE010000004.1"/>
</dbReference>
<dbReference type="InterPro" id="IPR012912">
    <property type="entry name" value="Plasmid_pRiA4b_Orf3-like"/>
</dbReference>
<accession>A0ABT1Y700</accession>
<organism evidence="3 4">
    <name type="scientific">Dehalobacterium formicoaceticum</name>
    <dbReference type="NCBI Taxonomy" id="51515"/>
    <lineage>
        <taxon>Bacteria</taxon>
        <taxon>Bacillati</taxon>
        <taxon>Bacillota</taxon>
        <taxon>Clostridia</taxon>
        <taxon>Eubacteriales</taxon>
        <taxon>Peptococcaceae</taxon>
        <taxon>Dehalobacterium</taxon>
    </lineage>
</organism>
<dbReference type="Gene3D" id="3.10.290.30">
    <property type="entry name" value="MM3350-like"/>
    <property type="match status" value="1"/>
</dbReference>
<proteinExistence type="predicted"/>
<feature type="region of interest" description="Disordered" evidence="1">
    <location>
        <begin position="125"/>
        <end position="150"/>
    </location>
</feature>
<sequence length="150" mass="17577">MCATNKEVSYVISVSAGPGCYRHLKISSKATLFQLHEAILDAFEFIDDHAHAFFMDNRAWSDVSSYYSDMIEDENRYTNDYELERVGIFIGEKFKYIFDFGDEWTFQCKVLKVIDEITEEPVVVRSKGEAPQQYGDEDWEYEDEETEDDE</sequence>
<dbReference type="SUPFAM" id="SSF159941">
    <property type="entry name" value="MM3350-like"/>
    <property type="match status" value="1"/>
</dbReference>
<comment type="caution">
    <text evidence="3">The sequence shown here is derived from an EMBL/GenBank/DDBJ whole genome shotgun (WGS) entry which is preliminary data.</text>
</comment>